<proteinExistence type="predicted"/>
<accession>A0A327YUD7</accession>
<dbReference type="RefSeq" id="WP_111565981.1">
    <property type="nucleotide sequence ID" value="NZ_QLMI01000002.1"/>
</dbReference>
<dbReference type="EMBL" id="QLMI01000002">
    <property type="protein sequence ID" value="RAK24171.1"/>
    <property type="molecule type" value="Genomic_DNA"/>
</dbReference>
<evidence type="ECO:0000313" key="2">
    <source>
        <dbReference type="Proteomes" id="UP000249620"/>
    </source>
</evidence>
<evidence type="ECO:0000313" key="1">
    <source>
        <dbReference type="EMBL" id="RAK24171.1"/>
    </source>
</evidence>
<sequence length="144" mass="16932">MKFYTLFFLFISPFIFSQNEVGLPLNDIKNRFKDSKYNLEQIVQEDGSVSLSVKLENAYATYYFDNDSYQLSNTLVITPDSQKSLERFIKEYNSKYKRANSTNVKWLVETKLSDEISIIETIHLSKISAEGEDDFYVLIWTFEK</sequence>
<reference evidence="1 2" key="1">
    <citation type="submission" date="2018-06" db="EMBL/GenBank/DDBJ databases">
        <title>Genomic Encyclopedia of Type Strains, Phase III (KMG-III): the genomes of soil and plant-associated and newly described type strains.</title>
        <authorList>
            <person name="Whitman W."/>
        </authorList>
    </citation>
    <scope>NUCLEOTIDE SEQUENCE [LARGE SCALE GENOMIC DNA]</scope>
    <source>
        <strain evidence="1 2">CGMCC 1.12398</strain>
    </source>
</reference>
<protein>
    <submittedName>
        <fullName evidence="1">Uncharacterized protein</fullName>
    </submittedName>
</protein>
<organism evidence="1 2">
    <name type="scientific">Flavobacterium aquaticum</name>
    <dbReference type="NCBI Taxonomy" id="1236486"/>
    <lineage>
        <taxon>Bacteria</taxon>
        <taxon>Pseudomonadati</taxon>
        <taxon>Bacteroidota</taxon>
        <taxon>Flavobacteriia</taxon>
        <taxon>Flavobacteriales</taxon>
        <taxon>Flavobacteriaceae</taxon>
        <taxon>Flavobacterium</taxon>
    </lineage>
</organism>
<keyword evidence="2" id="KW-1185">Reference proteome</keyword>
<name>A0A327YUD7_9FLAO</name>
<dbReference type="AlphaFoldDB" id="A0A327YUD7"/>
<gene>
    <name evidence="1" type="ORF">B0I03_10220</name>
</gene>
<comment type="caution">
    <text evidence="1">The sequence shown here is derived from an EMBL/GenBank/DDBJ whole genome shotgun (WGS) entry which is preliminary data.</text>
</comment>
<dbReference type="Proteomes" id="UP000249620">
    <property type="component" value="Unassembled WGS sequence"/>
</dbReference>